<evidence type="ECO:0000313" key="3">
    <source>
        <dbReference type="EMBL" id="EOW82993.1"/>
    </source>
</evidence>
<organism evidence="2 4">
    <name type="scientific">Enterococcus gilvus ATCC BAA-350</name>
    <dbReference type="NCBI Taxonomy" id="1158614"/>
    <lineage>
        <taxon>Bacteria</taxon>
        <taxon>Bacillati</taxon>
        <taxon>Bacillota</taxon>
        <taxon>Bacilli</taxon>
        <taxon>Lactobacillales</taxon>
        <taxon>Enterococcaceae</taxon>
        <taxon>Enterococcus</taxon>
    </lineage>
</organism>
<keyword evidence="1" id="KW-0472">Membrane</keyword>
<sequence>MHFFDELLELNGLLMSLGIGGIVGVLGWVGKQILKNKNIAEQNKQLTEQRFKMLEAANIAILHNEIYKQCSYFIEQGEVEVDDLDNLEYLWRGYHGLGGNGTGELLYNRVRELPLKGGESHAK</sequence>
<dbReference type="EMBL" id="ASWH01000001">
    <property type="protein sequence ID" value="EOW82993.1"/>
    <property type="molecule type" value="Genomic_DNA"/>
</dbReference>
<dbReference type="RefSeq" id="WP_010780062.1">
    <property type="nucleotide sequence ID" value="NZ_ASWH01000001.1"/>
</dbReference>
<evidence type="ECO:0000313" key="5">
    <source>
        <dbReference type="Proteomes" id="UP000014160"/>
    </source>
</evidence>
<comment type="caution">
    <text evidence="2">The sequence shown here is derived from an EMBL/GenBank/DDBJ whole genome shotgun (WGS) entry which is preliminary data.</text>
</comment>
<dbReference type="Proteomes" id="UP000014160">
    <property type="component" value="Unassembled WGS sequence"/>
</dbReference>
<proteinExistence type="predicted"/>
<name>R2XSD7_9ENTE</name>
<reference evidence="3 5" key="2">
    <citation type="submission" date="2013-03" db="EMBL/GenBank/DDBJ databases">
        <title>The Genome Sequence of Enterococcus gilvus ATCC BAA-350 (PacBio/Illumina hybrid assembly).</title>
        <authorList>
            <consortium name="The Broad Institute Genomics Platform"/>
            <consortium name="The Broad Institute Genome Sequencing Center for Infectious Disease"/>
            <person name="Earl A."/>
            <person name="Russ C."/>
            <person name="Gilmore M."/>
            <person name="Surin D."/>
            <person name="Walker B."/>
            <person name="Young S."/>
            <person name="Zeng Q."/>
            <person name="Gargeya S."/>
            <person name="Fitzgerald M."/>
            <person name="Haas B."/>
            <person name="Abouelleil A."/>
            <person name="Allen A.W."/>
            <person name="Alvarado L."/>
            <person name="Arachchi H.M."/>
            <person name="Berlin A.M."/>
            <person name="Chapman S.B."/>
            <person name="Gainer-Dewar J."/>
            <person name="Goldberg J."/>
            <person name="Griggs A."/>
            <person name="Gujja S."/>
            <person name="Hansen M."/>
            <person name="Howarth C."/>
            <person name="Imamovic A."/>
            <person name="Ireland A."/>
            <person name="Larimer J."/>
            <person name="McCowan C."/>
            <person name="Murphy C."/>
            <person name="Pearson M."/>
            <person name="Poon T.W."/>
            <person name="Priest M."/>
            <person name="Roberts A."/>
            <person name="Saif S."/>
            <person name="Shea T."/>
            <person name="Sisk P."/>
            <person name="Sykes S."/>
            <person name="Wortman J."/>
            <person name="Nusbaum C."/>
            <person name="Birren B."/>
        </authorList>
    </citation>
    <scope>NUCLEOTIDE SEQUENCE [LARGE SCALE GENOMIC DNA]</scope>
    <source>
        <strain evidence="3 5">ATCC BAA-350</strain>
    </source>
</reference>
<protein>
    <submittedName>
        <fullName evidence="2">Uncharacterized protein</fullName>
    </submittedName>
</protein>
<dbReference type="EMBL" id="AJDQ01000006">
    <property type="protein sequence ID" value="EOI57433.1"/>
    <property type="molecule type" value="Genomic_DNA"/>
</dbReference>
<keyword evidence="5" id="KW-1185">Reference proteome</keyword>
<accession>R2XSD7</accession>
<dbReference type="Proteomes" id="UP000013750">
    <property type="component" value="Unassembled WGS sequence"/>
</dbReference>
<feature type="transmembrane region" description="Helical" evidence="1">
    <location>
        <begin position="12"/>
        <end position="29"/>
    </location>
</feature>
<evidence type="ECO:0000313" key="2">
    <source>
        <dbReference type="EMBL" id="EOI57433.1"/>
    </source>
</evidence>
<dbReference type="HOGENOM" id="CLU_147911_0_0_9"/>
<reference evidence="2 4" key="1">
    <citation type="submission" date="2013-02" db="EMBL/GenBank/DDBJ databases">
        <title>The Genome Sequence of Enterococcus gilvus ATCC BAA-350.</title>
        <authorList>
            <consortium name="The Broad Institute Genome Sequencing Platform"/>
            <consortium name="The Broad Institute Genome Sequencing Center for Infectious Disease"/>
            <person name="Earl A.M."/>
            <person name="Gilmore M.S."/>
            <person name="Lebreton F."/>
            <person name="Walker B."/>
            <person name="Young S.K."/>
            <person name="Zeng Q."/>
            <person name="Gargeya S."/>
            <person name="Fitzgerald M."/>
            <person name="Haas B."/>
            <person name="Abouelleil A."/>
            <person name="Alvarado L."/>
            <person name="Arachchi H.M."/>
            <person name="Berlin A.M."/>
            <person name="Chapman S.B."/>
            <person name="Dewar J."/>
            <person name="Goldberg J."/>
            <person name="Griggs A."/>
            <person name="Gujja S."/>
            <person name="Hansen M."/>
            <person name="Howarth C."/>
            <person name="Imamovic A."/>
            <person name="Larimer J."/>
            <person name="McCowan C."/>
            <person name="Murphy C."/>
            <person name="Neiman D."/>
            <person name="Pearson M."/>
            <person name="Priest M."/>
            <person name="Roberts A."/>
            <person name="Saif S."/>
            <person name="Shea T."/>
            <person name="Sisk P."/>
            <person name="Sykes S."/>
            <person name="Wortman J."/>
            <person name="Nusbaum C."/>
            <person name="Birren B."/>
        </authorList>
    </citation>
    <scope>NUCLEOTIDE SEQUENCE [LARGE SCALE GENOMIC DNA]</scope>
    <source>
        <strain evidence="2 4">ATCC BAA-350</strain>
    </source>
</reference>
<evidence type="ECO:0000256" key="1">
    <source>
        <dbReference type="SAM" id="Phobius"/>
    </source>
</evidence>
<dbReference type="PATRIC" id="fig|1158614.3.peg.1659"/>
<gene>
    <name evidence="3" type="ORF">I592_02318</name>
    <name evidence="2" type="ORF">UKC_01649</name>
</gene>
<dbReference type="AlphaFoldDB" id="R2XSD7"/>
<dbReference type="eggNOG" id="ENOG5033FVV">
    <property type="taxonomic scope" value="Bacteria"/>
</dbReference>
<evidence type="ECO:0000313" key="4">
    <source>
        <dbReference type="Proteomes" id="UP000013750"/>
    </source>
</evidence>
<keyword evidence="1" id="KW-0812">Transmembrane</keyword>
<keyword evidence="1" id="KW-1133">Transmembrane helix</keyword>